<reference evidence="1 2" key="1">
    <citation type="submission" date="2019-01" db="EMBL/GenBank/DDBJ databases">
        <title>Blautia sp. nov. KGMB01111 isolated human feces.</title>
        <authorList>
            <person name="Park J.-E."/>
            <person name="Kim J.-S."/>
            <person name="Park S.-H."/>
        </authorList>
    </citation>
    <scope>NUCLEOTIDE SEQUENCE [LARGE SCALE GENOMIC DNA]</scope>
    <source>
        <strain evidence="1 2">KGMB01111</strain>
    </source>
</reference>
<dbReference type="InterPro" id="IPR009229">
    <property type="entry name" value="AgrD"/>
</dbReference>
<evidence type="ECO:0000313" key="1">
    <source>
        <dbReference type="EMBL" id="RXS73932.1"/>
    </source>
</evidence>
<comment type="caution">
    <text evidence="1">The sequence shown here is derived from an EMBL/GenBank/DDBJ whole genome shotgun (WGS) entry which is preliminary data.</text>
</comment>
<organism evidence="1 2">
    <name type="scientific">Blautia faecicola</name>
    <dbReference type="NCBI Taxonomy" id="2509240"/>
    <lineage>
        <taxon>Bacteria</taxon>
        <taxon>Bacillati</taxon>
        <taxon>Bacillota</taxon>
        <taxon>Clostridia</taxon>
        <taxon>Lachnospirales</taxon>
        <taxon>Lachnospiraceae</taxon>
        <taxon>Blautia</taxon>
    </lineage>
</organism>
<dbReference type="Proteomes" id="UP000290106">
    <property type="component" value="Unassembled WGS sequence"/>
</dbReference>
<gene>
    <name evidence="1" type="ORF">ETP43_00790</name>
</gene>
<protein>
    <submittedName>
        <fullName evidence="1">Cyclic lactone autoinducer peptide</fullName>
    </submittedName>
</protein>
<keyword evidence="2" id="KW-1185">Reference proteome</keyword>
<sequence length="49" mass="5543">MKKQVTKTVAKGMKSALDVVLRTEANTASCVIMYQPKAPKELTKYRRTK</sequence>
<dbReference type="AlphaFoldDB" id="A0A4Q1REM7"/>
<dbReference type="NCBIfam" id="TIGR04223">
    <property type="entry name" value="quorum_AgrD"/>
    <property type="match status" value="1"/>
</dbReference>
<proteinExistence type="predicted"/>
<accession>A0A4Q1REM7</accession>
<dbReference type="OrthoDB" id="1771234at2"/>
<dbReference type="RefSeq" id="WP_118576201.1">
    <property type="nucleotide sequence ID" value="NZ_SDKC01000001.1"/>
</dbReference>
<evidence type="ECO:0000313" key="2">
    <source>
        <dbReference type="Proteomes" id="UP000290106"/>
    </source>
</evidence>
<name>A0A4Q1REM7_9FIRM</name>
<dbReference type="EMBL" id="SDKC01000001">
    <property type="protein sequence ID" value="RXS73932.1"/>
    <property type="molecule type" value="Genomic_DNA"/>
</dbReference>